<gene>
    <name evidence="1" type="ORF">LV85_01321</name>
</gene>
<protein>
    <submittedName>
        <fullName evidence="1">6-bladed beta-propeller protein</fullName>
    </submittedName>
</protein>
<dbReference type="Proteomes" id="UP000248882">
    <property type="component" value="Unassembled WGS sequence"/>
</dbReference>
<dbReference type="PROSITE" id="PS51257">
    <property type="entry name" value="PROKAR_LIPOPROTEIN"/>
    <property type="match status" value="1"/>
</dbReference>
<dbReference type="AlphaFoldDB" id="A0A2W7R9I9"/>
<name>A0A2W7R9I9_9BACT</name>
<accession>A0A2W7R9I9</accession>
<keyword evidence="2" id="KW-1185">Reference proteome</keyword>
<dbReference type="RefSeq" id="WP_111317385.1">
    <property type="nucleotide sequence ID" value="NZ_QKZT01000004.1"/>
</dbReference>
<comment type="caution">
    <text evidence="1">The sequence shown here is derived from an EMBL/GenBank/DDBJ whole genome shotgun (WGS) entry which is preliminary data.</text>
</comment>
<sequence>MIKIKTLISPVLVGLSLIACGGSEQISEESKDLTIPFSEAEEFKLTDFVEEQQYILLSTEEAALFNRVDKLIAKNDRYYLFDHLAESGILVFDKEGNFLQKIGEFGEGPQQLKGITDFQVADNGELQVLDKLRKSIVIYSPEGIWKEKVKLPVNAGGFAQLGDKWALAINYDNQADSLISNQILGIFANDMQVDSLYFHYPEGADNVNLYYHAGLLNAGKNTLIYHRPPNDTISFFTSTGDLSKRLVIDFGENRLPEEAVNDFDIVSSYKKQEASYRYLQTPALLAGDNIFGIILSTKQEFWTFAYRISSQELYTTKVDMTQLHLKDMLLPTAYRDDNVLISMIDPVTFSRDAQPAAYPEEVRIYLENEGSVLLLHHLKP</sequence>
<reference evidence="1 2" key="1">
    <citation type="submission" date="2018-06" db="EMBL/GenBank/DDBJ databases">
        <title>Genomic Encyclopedia of Archaeal and Bacterial Type Strains, Phase II (KMG-II): from individual species to whole genera.</title>
        <authorList>
            <person name="Goeker M."/>
        </authorList>
    </citation>
    <scope>NUCLEOTIDE SEQUENCE [LARGE SCALE GENOMIC DNA]</scope>
    <source>
        <strain evidence="1 2">DSM 19830</strain>
    </source>
</reference>
<dbReference type="InterPro" id="IPR011042">
    <property type="entry name" value="6-blade_b-propeller_TolB-like"/>
</dbReference>
<dbReference type="Pfam" id="PF17170">
    <property type="entry name" value="DUF5128"/>
    <property type="match status" value="1"/>
</dbReference>
<organism evidence="1 2">
    <name type="scientific">Algoriphagus chordae</name>
    <dbReference type="NCBI Taxonomy" id="237019"/>
    <lineage>
        <taxon>Bacteria</taxon>
        <taxon>Pseudomonadati</taxon>
        <taxon>Bacteroidota</taxon>
        <taxon>Cytophagia</taxon>
        <taxon>Cytophagales</taxon>
        <taxon>Cyclobacteriaceae</taxon>
        <taxon>Algoriphagus</taxon>
    </lineage>
</organism>
<evidence type="ECO:0000313" key="2">
    <source>
        <dbReference type="Proteomes" id="UP000248882"/>
    </source>
</evidence>
<dbReference type="EMBL" id="QKZT01000004">
    <property type="protein sequence ID" value="PZX54980.1"/>
    <property type="molecule type" value="Genomic_DNA"/>
</dbReference>
<dbReference type="Gene3D" id="2.120.10.30">
    <property type="entry name" value="TolB, C-terminal domain"/>
    <property type="match status" value="1"/>
</dbReference>
<proteinExistence type="predicted"/>
<evidence type="ECO:0000313" key="1">
    <source>
        <dbReference type="EMBL" id="PZX54980.1"/>
    </source>
</evidence>
<dbReference type="OrthoDB" id="823219at2"/>